<dbReference type="NCBIfam" id="NF002805">
    <property type="entry name" value="PRK02947.1"/>
    <property type="match status" value="1"/>
</dbReference>
<dbReference type="EMBL" id="BOPG01000027">
    <property type="protein sequence ID" value="GIJ56884.1"/>
    <property type="molecule type" value="Genomic_DNA"/>
</dbReference>
<dbReference type="Pfam" id="PF13580">
    <property type="entry name" value="SIS_2"/>
    <property type="match status" value="1"/>
</dbReference>
<keyword evidence="3" id="KW-1185">Reference proteome</keyword>
<evidence type="ECO:0000313" key="3">
    <source>
        <dbReference type="Proteomes" id="UP000612585"/>
    </source>
</evidence>
<dbReference type="CDD" id="cd05013">
    <property type="entry name" value="SIS_RpiR"/>
    <property type="match status" value="1"/>
</dbReference>
<dbReference type="InterPro" id="IPR001347">
    <property type="entry name" value="SIS_dom"/>
</dbReference>
<proteinExistence type="predicted"/>
<name>A0A8J3Z3E9_9ACTN</name>
<dbReference type="SUPFAM" id="SSF53697">
    <property type="entry name" value="SIS domain"/>
    <property type="match status" value="1"/>
</dbReference>
<dbReference type="GO" id="GO:0097367">
    <property type="term" value="F:carbohydrate derivative binding"/>
    <property type="evidence" value="ECO:0007669"/>
    <property type="project" value="InterPro"/>
</dbReference>
<dbReference type="InterPro" id="IPR046348">
    <property type="entry name" value="SIS_dom_sf"/>
</dbReference>
<evidence type="ECO:0000259" key="1">
    <source>
        <dbReference type="PROSITE" id="PS51464"/>
    </source>
</evidence>
<dbReference type="PROSITE" id="PS51464">
    <property type="entry name" value="SIS"/>
    <property type="match status" value="1"/>
</dbReference>
<feature type="domain" description="SIS" evidence="1">
    <location>
        <begin position="36"/>
        <end position="225"/>
    </location>
</feature>
<comment type="caution">
    <text evidence="2">The sequence shown here is derived from an EMBL/GenBank/DDBJ whole genome shotgun (WGS) entry which is preliminary data.</text>
</comment>
<organism evidence="2 3">
    <name type="scientific">Virgisporangium aurantiacum</name>
    <dbReference type="NCBI Taxonomy" id="175570"/>
    <lineage>
        <taxon>Bacteria</taxon>
        <taxon>Bacillati</taxon>
        <taxon>Actinomycetota</taxon>
        <taxon>Actinomycetes</taxon>
        <taxon>Micromonosporales</taxon>
        <taxon>Micromonosporaceae</taxon>
        <taxon>Virgisporangium</taxon>
    </lineage>
</organism>
<dbReference type="GO" id="GO:1901135">
    <property type="term" value="P:carbohydrate derivative metabolic process"/>
    <property type="evidence" value="ECO:0007669"/>
    <property type="project" value="InterPro"/>
</dbReference>
<dbReference type="AlphaFoldDB" id="A0A8J3Z3E9"/>
<gene>
    <name evidence="2" type="ORF">Vau01_044000</name>
</gene>
<protein>
    <submittedName>
        <fullName evidence="2">SIS domain-containing protein</fullName>
    </submittedName>
</protein>
<dbReference type="Gene3D" id="3.40.50.10490">
    <property type="entry name" value="Glucose-6-phosphate isomerase like protein, domain 1"/>
    <property type="match status" value="1"/>
</dbReference>
<reference evidence="2" key="1">
    <citation type="submission" date="2021-01" db="EMBL/GenBank/DDBJ databases">
        <title>Whole genome shotgun sequence of Virgisporangium aurantiacum NBRC 16421.</title>
        <authorList>
            <person name="Komaki H."/>
            <person name="Tamura T."/>
        </authorList>
    </citation>
    <scope>NUCLEOTIDE SEQUENCE</scope>
    <source>
        <strain evidence="2">NBRC 16421</strain>
    </source>
</reference>
<accession>A0A8J3Z3E9</accession>
<evidence type="ECO:0000313" key="2">
    <source>
        <dbReference type="EMBL" id="GIJ56884.1"/>
    </source>
</evidence>
<dbReference type="RefSeq" id="WP_203995836.1">
    <property type="nucleotide sequence ID" value="NZ_BOPG01000027.1"/>
</dbReference>
<sequence>MNHFFDRLRYPTVAHEILDRIVATQRDAIERAVSVLTDTIRRDGVVHAFGTGHARLVAHEMAGRAGGLAPVNLVRISDLVTRGGADPGLLDPLAERDASLAEPLYDLHRPRAEDCFVIVSNSGINAAVMEMALLVRRHGHPIVAITSTAHSTSVPSRHPSGQRLVDLAEVAIDTGAPRGDAAISLGDGLATGATSSLAGIAIVQLLTEGVCRALLDAGVTPPLYRSMNLPDTDAGNAGLERRYRRVHPIEA</sequence>
<dbReference type="Proteomes" id="UP000612585">
    <property type="component" value="Unassembled WGS sequence"/>
</dbReference>
<dbReference type="InterPro" id="IPR035472">
    <property type="entry name" value="RpiR-like_SIS"/>
</dbReference>